<name>A0A1H1IXZ3_9BURK</name>
<proteinExistence type="predicted"/>
<feature type="region of interest" description="Disordered" evidence="1">
    <location>
        <begin position="116"/>
        <end position="164"/>
    </location>
</feature>
<protein>
    <submittedName>
        <fullName evidence="2">Uncharacterized protein</fullName>
    </submittedName>
</protein>
<dbReference type="AlphaFoldDB" id="A0A1H1IXZ3"/>
<evidence type="ECO:0000313" key="2">
    <source>
        <dbReference type="EMBL" id="SDR42595.1"/>
    </source>
</evidence>
<gene>
    <name evidence="2" type="ORF">SAMN05443245_5863</name>
</gene>
<accession>A0A1H1IXZ3</accession>
<evidence type="ECO:0000313" key="3">
    <source>
        <dbReference type="Proteomes" id="UP000183487"/>
    </source>
</evidence>
<keyword evidence="3" id="KW-1185">Reference proteome</keyword>
<dbReference type="RefSeq" id="WP_074770887.1">
    <property type="nucleotide sequence ID" value="NZ_FNKP01000002.1"/>
</dbReference>
<reference evidence="3" key="1">
    <citation type="submission" date="2016-10" db="EMBL/GenBank/DDBJ databases">
        <authorList>
            <person name="Varghese N."/>
        </authorList>
    </citation>
    <scope>NUCLEOTIDE SEQUENCE [LARGE SCALE GENOMIC DNA]</scope>
    <source>
        <strain evidence="3">GAS106B</strain>
    </source>
</reference>
<organism evidence="2 3">
    <name type="scientific">Paraburkholderia fungorum</name>
    <dbReference type="NCBI Taxonomy" id="134537"/>
    <lineage>
        <taxon>Bacteria</taxon>
        <taxon>Pseudomonadati</taxon>
        <taxon>Pseudomonadota</taxon>
        <taxon>Betaproteobacteria</taxon>
        <taxon>Burkholderiales</taxon>
        <taxon>Burkholderiaceae</taxon>
        <taxon>Paraburkholderia</taxon>
    </lineage>
</organism>
<dbReference type="Proteomes" id="UP000183487">
    <property type="component" value="Unassembled WGS sequence"/>
</dbReference>
<dbReference type="EMBL" id="FNKP01000002">
    <property type="protein sequence ID" value="SDR42595.1"/>
    <property type="molecule type" value="Genomic_DNA"/>
</dbReference>
<sequence>MTRALQHLCLTNNKLAYERLKEQILDAAATLDGVKEPEPDAPPSLEQRTYEDMKFRVQVALANADVLLGERLGMLLVLMPESDDLNARIEQYIAKHKTTKPVVDGMAAMKNELQHKREKQIQEATKNATPVAGQGSSGSPDARHRSRHHNFLRKNYSAGVNRDD</sequence>
<evidence type="ECO:0000256" key="1">
    <source>
        <dbReference type="SAM" id="MobiDB-lite"/>
    </source>
</evidence>